<keyword evidence="4" id="KW-1185">Reference proteome</keyword>
<evidence type="ECO:0000313" key="3">
    <source>
        <dbReference type="EMBL" id="CRH00486.1"/>
    </source>
</evidence>
<accession>A0A1J1H6B5</accession>
<protein>
    <submittedName>
        <fullName evidence="3">Transcription factor with AP2 domain(S), putative</fullName>
    </submittedName>
</protein>
<feature type="coiled-coil region" evidence="1">
    <location>
        <begin position="1091"/>
        <end position="1125"/>
    </location>
</feature>
<dbReference type="KEGG" id="prel:PRELSG_1014000"/>
<keyword evidence="1" id="KW-0175">Coiled coil</keyword>
<dbReference type="VEuPathDB" id="PlasmoDB:PRELSG_1014000"/>
<feature type="compositionally biased region" description="Low complexity" evidence="2">
    <location>
        <begin position="1404"/>
        <end position="1435"/>
    </location>
</feature>
<organism evidence="3 4">
    <name type="scientific">Plasmodium relictum</name>
    <dbReference type="NCBI Taxonomy" id="85471"/>
    <lineage>
        <taxon>Eukaryota</taxon>
        <taxon>Sar</taxon>
        <taxon>Alveolata</taxon>
        <taxon>Apicomplexa</taxon>
        <taxon>Aconoidasida</taxon>
        <taxon>Haemosporida</taxon>
        <taxon>Plasmodiidae</taxon>
        <taxon>Plasmodium</taxon>
        <taxon>Plasmodium (Haemamoeba)</taxon>
    </lineage>
</organism>
<feature type="region of interest" description="Disordered" evidence="2">
    <location>
        <begin position="1367"/>
        <end position="1435"/>
    </location>
</feature>
<name>A0A1J1H6B5_PLARL</name>
<dbReference type="EMBL" id="LN835305">
    <property type="protein sequence ID" value="CRH00486.1"/>
    <property type="molecule type" value="Genomic_DNA"/>
</dbReference>
<dbReference type="OrthoDB" id="387495at2759"/>
<feature type="region of interest" description="Disordered" evidence="2">
    <location>
        <begin position="592"/>
        <end position="616"/>
    </location>
</feature>
<feature type="compositionally biased region" description="Basic and acidic residues" evidence="2">
    <location>
        <begin position="753"/>
        <end position="773"/>
    </location>
</feature>
<evidence type="ECO:0000256" key="2">
    <source>
        <dbReference type="SAM" id="MobiDB-lite"/>
    </source>
</evidence>
<dbReference type="OMA" id="NTWNILW"/>
<dbReference type="Gene3D" id="1.20.5.2050">
    <property type="match status" value="1"/>
</dbReference>
<reference evidence="3 4" key="1">
    <citation type="submission" date="2015-04" db="EMBL/GenBank/DDBJ databases">
        <authorList>
            <consortium name="Pathogen Informatics"/>
        </authorList>
    </citation>
    <scope>NUCLEOTIDE SEQUENCE [LARGE SCALE GENOMIC DNA]</scope>
    <source>
        <strain evidence="3 4">SGS1</strain>
    </source>
</reference>
<feature type="compositionally biased region" description="Basic and acidic residues" evidence="2">
    <location>
        <begin position="1384"/>
        <end position="1402"/>
    </location>
</feature>
<feature type="compositionally biased region" description="Acidic residues" evidence="2">
    <location>
        <begin position="782"/>
        <end position="792"/>
    </location>
</feature>
<feature type="region of interest" description="Disordered" evidence="2">
    <location>
        <begin position="739"/>
        <end position="845"/>
    </location>
</feature>
<evidence type="ECO:0000256" key="1">
    <source>
        <dbReference type="SAM" id="Coils"/>
    </source>
</evidence>
<dbReference type="Proteomes" id="UP000220158">
    <property type="component" value="Chromosome 10"/>
</dbReference>
<evidence type="ECO:0000313" key="4">
    <source>
        <dbReference type="Proteomes" id="UP000220158"/>
    </source>
</evidence>
<feature type="compositionally biased region" description="Basic and acidic residues" evidence="2">
    <location>
        <begin position="815"/>
        <end position="845"/>
    </location>
</feature>
<proteinExistence type="predicted"/>
<gene>
    <name evidence="3" type="primary">ApiAp2</name>
    <name evidence="3" type="ORF">PRELSG_1014000</name>
</gene>
<dbReference type="GeneID" id="39736606"/>
<sequence>MSEEKRDIKKLGMGHNSHSFKNINKIQEKNKIIKDICHSKLLNDINEEKKNSCKNLLQTNSELSKNLNLECLSHKYSEINLLYCDNKYINNYLNENRNPQNRYDILKKHLNKIIFTKNKKKIIKKNGNMFNLYKNNHELDSDKNNMQMSLAYENEMTLLNNYNHNSIADNNFSSNFKMSSSLNEEDIQKRNIYEENNNTDKEYFHNSKCFSNDNHIKKIIYGDIPENISLNTFSEKRINSSLKNSNLINYNNFKNKIEIEEHRNSKKNVKFNECMDNKDRTTSCKPFYSIIYNNNRNNFYNNVNYQKDEDLKFNDGNISENDVHKSSSSKLNLHENIKFIDYSLHLDKSPILNYINNKESKQSYYTNSFENNVSNNKLTDIKKFLKSKEELYNETISSYSDTYNNNTNSLDNCNIKYENLINFYNSSAVARFKDSISNNYRNDSSISSQEFDLDYMNSMNINSNSLEESKYDSKLINENNKNFTNSKKLYEFSKYVHNNISNENLNNVNLHKDKNMYKKEKLYNKAYSSSFQNICENVDLDKKKGKKKRVFANDYNMKKLYKKKKQKAEIKTEEKSEEQNIKENFSDEKNIIGRKNEMQSDIEEKDSFNQKNSQNTERKKNTRVKCLIEFDEITNSWKVFWKYGKIVVKKSYSKEEYGDNSRYKALNDLEKLQSIYDDILKNNTSLTEEHKYLLIQNKIYEHFGEKYYFPKNEEKERNKRKKKDIFDRNNEKLDNIEEERKKKEEKDEEEDEDKKGENEKGEEEEYKKEEEGKKKKKKEEREDNIESDSEDQTEIKNKKRKYNKIKNFILIDQNKITEKDREKYQNEDDQMNEKEENDKSKKEYESKTLVNLAHYEKELKRLKKEEKKRIVEKKREKKMKEIYERRQKKLKREEEKRKKILLKEQKKKLREEKKKMKEEERLRKIEEKKKLKKLKQLKPIIEKIKKYQSSIKSKFNKEAFHFIKNEEIFINENKEYLDYLNSLEKSSENIFNLIKESVEEKPLTKRERVIEMIKKNKNVHINTNIYLDINSEEDTENSNNKGNWIVSWVYYGRTYRKKFSINEFGFKKAKELAENYKNERVNCILNNFSKYNNFKEIIQNKRNQINNIEKDIAESQELMKNAEKKNYESSPKHEFNIKRENDEKKNICYNFSYSKLNLESKDCQVFNSINMIDFYNHILKNPLFDQYFKNKIIWVNKLSCWKIEILRKQNNKYKKEKKYYSEQKYGYIIAKYIAICDYLNTEHNILNDYFDTKVPNLQYDNKKNAWKISRYVPHQLNKKNYYFDINIYGWLNSRKLALVLAIDLNENKTFMYEDFYKRSSSEHKNLIYQNIFLNKNYNKSNSIEYYDIENNKNIKVCNKNEYNMNSFDTKSRSNSNNSSNYLDTHNENSTKNYKKEEKEDSLHINNIHTNKNININSNNYSNTSDNNNNNIPKKSTNYKKIYDEKNKLLIQNDHNYSDDNQNDMKQNNKNQNYIKVDSYNLYENKCMNSNDKIMCNNDNCKCNNSTLSMSNNTVNNIIGKYKNIIIKDSNITNKDNNYNNMDNSCDEVTYNNNFNQDTRKDMANDFYRKLGNDEKDKKEEKKNFPKTVDDSCESFINLKIKESLKKNIKKNYSEHDIEKKKNKINKSFYTYNENILNDNVLNKYSNSPNELKNIYMHNSYINLKKLYEDVYNEKYFQLKQMYLCNDNDLVNFLSSEEDKELFLKENINIEMDDEPFLIKILEDYYYSNFSRKAYKIKKRFGK</sequence>
<dbReference type="RefSeq" id="XP_028533489.1">
    <property type="nucleotide sequence ID" value="XM_028677062.1"/>
</dbReference>